<dbReference type="InterPro" id="IPR002104">
    <property type="entry name" value="Integrase_catalytic"/>
</dbReference>
<name>A0A844DXY4_EUBRA</name>
<accession>A0A844DXY4</accession>
<dbReference type="SUPFAM" id="SSF56349">
    <property type="entry name" value="DNA breaking-rejoining enzymes"/>
    <property type="match status" value="1"/>
</dbReference>
<comment type="similarity">
    <text evidence="1">Belongs to the 'phage' integrase family.</text>
</comment>
<dbReference type="Proteomes" id="UP000431304">
    <property type="component" value="Unassembled WGS sequence"/>
</dbReference>
<dbReference type="EMBL" id="WKRA01000014">
    <property type="protein sequence ID" value="MSD16317.1"/>
    <property type="molecule type" value="Genomic_DNA"/>
</dbReference>
<comment type="caution">
    <text evidence="6">The sequence shown here is derived from an EMBL/GenBank/DDBJ whole genome shotgun (WGS) entry which is preliminary data.</text>
</comment>
<dbReference type="InterPro" id="IPR011010">
    <property type="entry name" value="DNA_brk_join_enz"/>
</dbReference>
<proteinExistence type="inferred from homology"/>
<dbReference type="InterPro" id="IPR050808">
    <property type="entry name" value="Phage_Integrase"/>
</dbReference>
<keyword evidence="2" id="KW-0229">DNA integration</keyword>
<feature type="domain" description="Tyr recombinase" evidence="5">
    <location>
        <begin position="216"/>
        <end position="392"/>
    </location>
</feature>
<dbReference type="RefSeq" id="WP_154314707.1">
    <property type="nucleotide sequence ID" value="NZ_WKRA01000014.1"/>
</dbReference>
<reference evidence="6 7" key="1">
    <citation type="journal article" date="2019" name="Nat. Med.">
        <title>A library of human gut bacterial isolates paired with longitudinal multiomics data enables mechanistic microbiome research.</title>
        <authorList>
            <person name="Poyet M."/>
            <person name="Groussin M."/>
            <person name="Gibbons S.M."/>
            <person name="Avila-Pacheco J."/>
            <person name="Jiang X."/>
            <person name="Kearney S.M."/>
            <person name="Perrotta A.R."/>
            <person name="Berdy B."/>
            <person name="Zhao S."/>
            <person name="Lieberman T.D."/>
            <person name="Swanson P.K."/>
            <person name="Smith M."/>
            <person name="Roesemann S."/>
            <person name="Alexander J.E."/>
            <person name="Rich S.A."/>
            <person name="Livny J."/>
            <person name="Vlamakis H."/>
            <person name="Clish C."/>
            <person name="Bullock K."/>
            <person name="Deik A."/>
            <person name="Scott J."/>
            <person name="Pierce K.A."/>
            <person name="Xavier R.J."/>
            <person name="Alm E.J."/>
        </authorList>
    </citation>
    <scope>NUCLEOTIDE SEQUENCE [LARGE SCALE GENOMIC DNA]</scope>
    <source>
        <strain evidence="6 7">BIOML-A3</strain>
    </source>
</reference>
<evidence type="ECO:0000256" key="2">
    <source>
        <dbReference type="ARBA" id="ARBA00022908"/>
    </source>
</evidence>
<dbReference type="GO" id="GO:0015074">
    <property type="term" value="P:DNA integration"/>
    <property type="evidence" value="ECO:0007669"/>
    <property type="project" value="UniProtKB-KW"/>
</dbReference>
<keyword evidence="4" id="KW-0233">DNA recombination</keyword>
<dbReference type="PANTHER" id="PTHR30629:SF2">
    <property type="entry name" value="PROPHAGE INTEGRASE INTS-RELATED"/>
    <property type="match status" value="1"/>
</dbReference>
<dbReference type="InterPro" id="IPR013762">
    <property type="entry name" value="Integrase-like_cat_sf"/>
</dbReference>
<keyword evidence="3" id="KW-0238">DNA-binding</keyword>
<evidence type="ECO:0000259" key="5">
    <source>
        <dbReference type="PROSITE" id="PS51898"/>
    </source>
</evidence>
<gene>
    <name evidence="6" type="ORF">GKE72_09620</name>
</gene>
<organism evidence="6 7">
    <name type="scientific">Eubacterium ramulus</name>
    <dbReference type="NCBI Taxonomy" id="39490"/>
    <lineage>
        <taxon>Bacteria</taxon>
        <taxon>Bacillati</taxon>
        <taxon>Bacillota</taxon>
        <taxon>Clostridia</taxon>
        <taxon>Eubacteriales</taxon>
        <taxon>Eubacteriaceae</taxon>
        <taxon>Eubacterium</taxon>
    </lineage>
</organism>
<dbReference type="PANTHER" id="PTHR30629">
    <property type="entry name" value="PROPHAGE INTEGRASE"/>
    <property type="match status" value="1"/>
</dbReference>
<dbReference type="GO" id="GO:0006310">
    <property type="term" value="P:DNA recombination"/>
    <property type="evidence" value="ECO:0007669"/>
    <property type="project" value="UniProtKB-KW"/>
</dbReference>
<dbReference type="PROSITE" id="PS51898">
    <property type="entry name" value="TYR_RECOMBINASE"/>
    <property type="match status" value="1"/>
</dbReference>
<evidence type="ECO:0000313" key="6">
    <source>
        <dbReference type="EMBL" id="MSD16317.1"/>
    </source>
</evidence>
<dbReference type="GO" id="GO:0003677">
    <property type="term" value="F:DNA binding"/>
    <property type="evidence" value="ECO:0007669"/>
    <property type="project" value="UniProtKB-KW"/>
</dbReference>
<evidence type="ECO:0000256" key="3">
    <source>
        <dbReference type="ARBA" id="ARBA00023125"/>
    </source>
</evidence>
<evidence type="ECO:0000256" key="4">
    <source>
        <dbReference type="ARBA" id="ARBA00023172"/>
    </source>
</evidence>
<evidence type="ECO:0000256" key="1">
    <source>
        <dbReference type="ARBA" id="ARBA00008857"/>
    </source>
</evidence>
<sequence>MLIKCPECNREISSAAACCPGCGYPINTPPKPKKQSKKKGGGSKLPNGYGSVYKLSGNRRKPWVAAKTFGWILDEEKGTAKQVQRPIGYFPTKSEALDALANYNENPYDIDVHNITFEEVYNKWSAEYFPTLKSKSSARTVIAAYKYCKPIYSMRMRDIRVNHLEQTIKDATVGDSTKARMKSLFNLMYRYAMKHEIVDKDYAALCDGVKKPKPTIERIPFSQEEIKTLWDNIDFPFTDMVLIGIYSGWRPQELAILKLANVDLEARTFTGGLKTEAGIDRVVPIHPLIFSLVEANYKKALAMGSEYLFNDENGQQGTYLTYDKYRGRFKKVMKRVNQNHKPHDTRHTFITKGKYYQMDDYILKMIVGHAINDVTEKTYTHRVIEELRREIEKIIE</sequence>
<dbReference type="AlphaFoldDB" id="A0A844DXY4"/>
<evidence type="ECO:0000313" key="7">
    <source>
        <dbReference type="Proteomes" id="UP000431304"/>
    </source>
</evidence>
<dbReference type="Pfam" id="PF00589">
    <property type="entry name" value="Phage_integrase"/>
    <property type="match status" value="1"/>
</dbReference>
<dbReference type="Gene3D" id="1.10.150.130">
    <property type="match status" value="1"/>
</dbReference>
<dbReference type="InterPro" id="IPR010998">
    <property type="entry name" value="Integrase_recombinase_N"/>
</dbReference>
<protein>
    <submittedName>
        <fullName evidence="6">Tyrosine-type recombinase/integrase</fullName>
    </submittedName>
</protein>
<dbReference type="Gene3D" id="1.10.443.10">
    <property type="entry name" value="Intergrase catalytic core"/>
    <property type="match status" value="1"/>
</dbReference>